<dbReference type="FunFam" id="3.10.200.10:FF:000003">
    <property type="entry name" value="Carbonic anhydrase 12"/>
    <property type="match status" value="1"/>
</dbReference>
<evidence type="ECO:0000256" key="17">
    <source>
        <dbReference type="SAM" id="SignalP"/>
    </source>
</evidence>
<evidence type="ECO:0000256" key="7">
    <source>
        <dbReference type="ARBA" id="ARBA00022723"/>
    </source>
</evidence>
<dbReference type="CDD" id="cd03125">
    <property type="entry name" value="alpha_CA_VI"/>
    <property type="match status" value="1"/>
</dbReference>
<feature type="domain" description="Alpha-carbonic anhydrase" evidence="18">
    <location>
        <begin position="23"/>
        <end position="280"/>
    </location>
</feature>
<evidence type="ECO:0000256" key="1">
    <source>
        <dbReference type="ARBA" id="ARBA00001947"/>
    </source>
</evidence>
<feature type="compositionally biased region" description="Gly residues" evidence="16">
    <location>
        <begin position="526"/>
        <end position="554"/>
    </location>
</feature>
<keyword evidence="8" id="KW-0862">Zinc</keyword>
<comment type="similarity">
    <text evidence="3">Belongs to the alpha-carbonic anhydrase family.</text>
</comment>
<comment type="cofactor">
    <cofactor evidence="1">
        <name>Zn(2+)</name>
        <dbReference type="ChEBI" id="CHEBI:29105"/>
    </cofactor>
</comment>
<dbReference type="InterPro" id="IPR036398">
    <property type="entry name" value="CA_dom_sf"/>
</dbReference>
<evidence type="ECO:0000256" key="3">
    <source>
        <dbReference type="ARBA" id="ARBA00010718"/>
    </source>
</evidence>
<feature type="chain" id="PRO_5034295400" description="Carbonic anhydrase 6" evidence="17">
    <location>
        <begin position="19"/>
        <end position="588"/>
    </location>
</feature>
<dbReference type="InterPro" id="IPR001148">
    <property type="entry name" value="CA_dom"/>
</dbReference>
<feature type="signal peptide" evidence="17">
    <location>
        <begin position="1"/>
        <end position="18"/>
    </location>
</feature>
<evidence type="ECO:0000256" key="10">
    <source>
        <dbReference type="ARBA" id="ARBA00023180"/>
    </source>
</evidence>
<evidence type="ECO:0000256" key="4">
    <source>
        <dbReference type="ARBA" id="ARBA00012925"/>
    </source>
</evidence>
<dbReference type="GO" id="GO:0008270">
    <property type="term" value="F:zinc ion binding"/>
    <property type="evidence" value="ECO:0007669"/>
    <property type="project" value="InterPro"/>
</dbReference>
<dbReference type="Gene3D" id="2.60.120.200">
    <property type="match status" value="1"/>
</dbReference>
<comment type="catalytic activity">
    <reaction evidence="15">
        <text>hydrogencarbonate + H(+) = CO2 + H2O</text>
        <dbReference type="Rhea" id="RHEA:10748"/>
        <dbReference type="ChEBI" id="CHEBI:15377"/>
        <dbReference type="ChEBI" id="CHEBI:15378"/>
        <dbReference type="ChEBI" id="CHEBI:16526"/>
        <dbReference type="ChEBI" id="CHEBI:17544"/>
        <dbReference type="EC" id="4.2.1.1"/>
    </reaction>
</comment>
<keyword evidence="11" id="KW-0456">Lyase</keyword>
<evidence type="ECO:0000256" key="11">
    <source>
        <dbReference type="ARBA" id="ARBA00023239"/>
    </source>
</evidence>
<dbReference type="PANTHER" id="PTHR18952:SF110">
    <property type="entry name" value="CARBONIC ANHYDRASE 6"/>
    <property type="match status" value="1"/>
</dbReference>
<evidence type="ECO:0000256" key="5">
    <source>
        <dbReference type="ARBA" id="ARBA00014200"/>
    </source>
</evidence>
<dbReference type="GO" id="GO:0005615">
    <property type="term" value="C:extracellular space"/>
    <property type="evidence" value="ECO:0007669"/>
    <property type="project" value="TreeGrafter"/>
</dbReference>
<accession>A0A8C7FGL2</accession>
<feature type="compositionally biased region" description="Basic and acidic residues" evidence="16">
    <location>
        <begin position="514"/>
        <end position="523"/>
    </location>
</feature>
<comment type="subcellular location">
    <subcellularLocation>
        <location evidence="2">Secreted</location>
    </subcellularLocation>
</comment>
<keyword evidence="10" id="KW-0325">Glycoprotein</keyword>
<dbReference type="AlphaFoldDB" id="A0A8C7FGL2"/>
<feature type="compositionally biased region" description="Basic and acidic residues" evidence="16">
    <location>
        <begin position="485"/>
        <end position="505"/>
    </location>
</feature>
<dbReference type="PANTHER" id="PTHR18952">
    <property type="entry name" value="CARBONIC ANHYDRASE"/>
    <property type="match status" value="1"/>
</dbReference>
<keyword evidence="6" id="KW-0964">Secreted</keyword>
<dbReference type="Proteomes" id="UP000694557">
    <property type="component" value="Unassembled WGS sequence"/>
</dbReference>
<gene>
    <name evidence="19" type="primary">CA6</name>
    <name evidence="19" type="synonym">ca6</name>
</gene>
<evidence type="ECO:0000256" key="15">
    <source>
        <dbReference type="ARBA" id="ARBA00048348"/>
    </source>
</evidence>
<dbReference type="GO" id="GO:0004089">
    <property type="term" value="F:carbonate dehydratase activity"/>
    <property type="evidence" value="ECO:0007669"/>
    <property type="project" value="UniProtKB-EC"/>
</dbReference>
<dbReference type="PROSITE" id="PS51144">
    <property type="entry name" value="ALPHA_CA_2"/>
    <property type="match status" value="1"/>
</dbReference>
<proteinExistence type="inferred from homology"/>
<evidence type="ECO:0000256" key="16">
    <source>
        <dbReference type="SAM" id="MobiDB-lite"/>
    </source>
</evidence>
<keyword evidence="20" id="KW-1185">Reference proteome</keyword>
<dbReference type="Ensembl" id="ENSOKIT00005029472.1">
    <property type="protein sequence ID" value="ENSOKIP00005027827.1"/>
    <property type="gene ID" value="ENSOKIG00005012088.1"/>
</dbReference>
<organism evidence="19 20">
    <name type="scientific">Oncorhynchus kisutch</name>
    <name type="common">Coho salmon</name>
    <name type="synonym">Salmo kisutch</name>
    <dbReference type="NCBI Taxonomy" id="8019"/>
    <lineage>
        <taxon>Eukaryota</taxon>
        <taxon>Metazoa</taxon>
        <taxon>Chordata</taxon>
        <taxon>Craniata</taxon>
        <taxon>Vertebrata</taxon>
        <taxon>Euteleostomi</taxon>
        <taxon>Actinopterygii</taxon>
        <taxon>Neopterygii</taxon>
        <taxon>Teleostei</taxon>
        <taxon>Protacanthopterygii</taxon>
        <taxon>Salmoniformes</taxon>
        <taxon>Salmonidae</taxon>
        <taxon>Salmoninae</taxon>
        <taxon>Oncorhynchus</taxon>
    </lineage>
</organism>
<evidence type="ECO:0000256" key="12">
    <source>
        <dbReference type="ARBA" id="ARBA00025355"/>
    </source>
</evidence>
<dbReference type="SUPFAM" id="SSF51069">
    <property type="entry name" value="Carbonic anhydrase"/>
    <property type="match status" value="1"/>
</dbReference>
<keyword evidence="17" id="KW-0732">Signal</keyword>
<protein>
    <recommendedName>
        <fullName evidence="5">Carbonic anhydrase 6</fullName>
        <ecNumber evidence="4">4.2.1.1</ecNumber>
    </recommendedName>
    <alternativeName>
        <fullName evidence="13">Carbonate dehydratase VI</fullName>
    </alternativeName>
    <alternativeName>
        <fullName evidence="14">Carbonic anhydrase VI</fullName>
    </alternativeName>
</protein>
<reference evidence="19" key="1">
    <citation type="submission" date="2025-08" db="UniProtKB">
        <authorList>
            <consortium name="Ensembl"/>
        </authorList>
    </citation>
    <scope>IDENTIFICATION</scope>
</reference>
<evidence type="ECO:0000256" key="9">
    <source>
        <dbReference type="ARBA" id="ARBA00023157"/>
    </source>
</evidence>
<dbReference type="Pfam" id="PF00194">
    <property type="entry name" value="Carb_anhydrase"/>
    <property type="match status" value="1"/>
</dbReference>
<keyword evidence="9" id="KW-1015">Disulfide bond</keyword>
<evidence type="ECO:0000313" key="19">
    <source>
        <dbReference type="Ensembl" id="ENSOKIP00005027827.1"/>
    </source>
</evidence>
<feature type="compositionally biased region" description="Basic and acidic residues" evidence="16">
    <location>
        <begin position="423"/>
        <end position="435"/>
    </location>
</feature>
<dbReference type="SMART" id="SM01057">
    <property type="entry name" value="Carb_anhydrase"/>
    <property type="match status" value="1"/>
</dbReference>
<dbReference type="Gene3D" id="3.10.200.10">
    <property type="entry name" value="Alpha carbonic anhydrase"/>
    <property type="match status" value="1"/>
</dbReference>
<sequence length="588" mass="65120">MEYFSLLVHFMLVSFASAGIDGIHWTYTEGALDQVHWAEEYPACGGRRQSPIDIQRRSVRHNPRMLQLELTGYDAQKGNFLMKNNGHSVEIVLPPSMVITKGLPGGYTAVQMHLHWGGWDLEESGAEHTLDGIRYMAELHVVHYNSDKYKSFQEASDKPDGLAVLAFFYEDGHFENTYYSDFISNLGKVKYAGQSMNISTLDVRSMLPENLNHFFRYQGSLTTPPCYESILWTVFDTPITLSHNQIRKLESTLMDMDNKTLWNDYRMAQPLNDRVVESSFLPRLGKGTFCRQDEIESKLLKIEGLITSLGKHIHSSEIGDARPSKQEPRVMSPLVLHFPERNTESYARAHLAHSMDLHSFTACMHLKTRPGEIHTVLSYSSQGNDNELMITMGYEVSGSHGGSQGGRGVMEGVSVGGEGRELWREGRESGREGSHGGRGGSQGGRRVREGSWRESWRKGRESGREASQCGRRGEGVMEGVSVGGEGRELWRKGRETGRESGREGVMEGVSVGGEWRELWRESGMEGSQGGSHGGRGGSQGGSQGGRGVREGGQSGRESGREGVMEGGSHGGRGVREGVGWSKRGSRVE</sequence>
<dbReference type="InterPro" id="IPR023561">
    <property type="entry name" value="Carbonic_anhydrase_a-class"/>
</dbReference>
<evidence type="ECO:0000256" key="13">
    <source>
        <dbReference type="ARBA" id="ARBA00031549"/>
    </source>
</evidence>
<evidence type="ECO:0000256" key="2">
    <source>
        <dbReference type="ARBA" id="ARBA00004613"/>
    </source>
</evidence>
<dbReference type="GeneTree" id="ENSGT00940000160409"/>
<dbReference type="EC" id="4.2.1.1" evidence="4"/>
<feature type="region of interest" description="Disordered" evidence="16">
    <location>
        <begin position="423"/>
        <end position="588"/>
    </location>
</feature>
<name>A0A8C7FGL2_ONCKI</name>
<reference evidence="19" key="2">
    <citation type="submission" date="2025-09" db="UniProtKB">
        <authorList>
            <consortium name="Ensembl"/>
        </authorList>
    </citation>
    <scope>IDENTIFICATION</scope>
</reference>
<evidence type="ECO:0000256" key="14">
    <source>
        <dbReference type="ARBA" id="ARBA00032196"/>
    </source>
</evidence>
<evidence type="ECO:0000256" key="8">
    <source>
        <dbReference type="ARBA" id="ARBA00022833"/>
    </source>
</evidence>
<evidence type="ECO:0000259" key="18">
    <source>
        <dbReference type="PROSITE" id="PS51144"/>
    </source>
</evidence>
<feature type="compositionally biased region" description="Basic and acidic residues" evidence="16">
    <location>
        <begin position="446"/>
        <end position="464"/>
    </location>
</feature>
<keyword evidence="7" id="KW-0479">Metal-binding</keyword>
<evidence type="ECO:0000256" key="6">
    <source>
        <dbReference type="ARBA" id="ARBA00022525"/>
    </source>
</evidence>
<evidence type="ECO:0000313" key="20">
    <source>
        <dbReference type="Proteomes" id="UP000694557"/>
    </source>
</evidence>
<comment type="function">
    <text evidence="12">Reversible hydration of carbon dioxide. Its role in saliva is unknown.</text>
</comment>